<feature type="region of interest" description="Disordered" evidence="5">
    <location>
        <begin position="522"/>
        <end position="596"/>
    </location>
</feature>
<dbReference type="PANTHER" id="PTHR16684">
    <property type="entry name" value="CENTROMERE PROTEIN C"/>
    <property type="match status" value="1"/>
</dbReference>
<evidence type="ECO:0000256" key="1">
    <source>
        <dbReference type="ARBA" id="ARBA00004123"/>
    </source>
</evidence>
<protein>
    <recommendedName>
        <fullName evidence="10">Mif2/CENP-C cupin domain-containing protein</fullName>
    </recommendedName>
</protein>
<feature type="compositionally biased region" description="Basic and acidic residues" evidence="5">
    <location>
        <begin position="585"/>
        <end position="596"/>
    </location>
</feature>
<feature type="domain" description="Mif2 N-terminal" evidence="7">
    <location>
        <begin position="16"/>
        <end position="111"/>
    </location>
</feature>
<evidence type="ECO:0000256" key="2">
    <source>
        <dbReference type="ARBA" id="ARBA00010291"/>
    </source>
</evidence>
<dbReference type="Proteomes" id="UP001194696">
    <property type="component" value="Unassembled WGS sequence"/>
</dbReference>
<keyword evidence="9" id="KW-1185">Reference proteome</keyword>
<reference evidence="8 9" key="1">
    <citation type="journal article" date="2020" name="Fungal Divers.">
        <title>Resolving the Mortierellaceae phylogeny through synthesis of multi-gene phylogenetics and phylogenomics.</title>
        <authorList>
            <person name="Vandepol N."/>
            <person name="Liber J."/>
            <person name="Desiro A."/>
            <person name="Na H."/>
            <person name="Kennedy M."/>
            <person name="Barry K."/>
            <person name="Grigoriev I.V."/>
            <person name="Miller A.N."/>
            <person name="O'Donnell K."/>
            <person name="Stajich J.E."/>
            <person name="Bonito G."/>
        </authorList>
    </citation>
    <scope>NUCLEOTIDE SEQUENCE [LARGE SCALE GENOMIC DNA]</scope>
    <source>
        <strain evidence="8 9">AD045</strain>
    </source>
</reference>
<evidence type="ECO:0000256" key="5">
    <source>
        <dbReference type="SAM" id="MobiDB-lite"/>
    </source>
</evidence>
<evidence type="ECO:0000256" key="3">
    <source>
        <dbReference type="ARBA" id="ARBA00023125"/>
    </source>
</evidence>
<proteinExistence type="inferred from homology"/>
<evidence type="ECO:0000313" key="9">
    <source>
        <dbReference type="Proteomes" id="UP001194696"/>
    </source>
</evidence>
<dbReference type="CDD" id="cd06993">
    <property type="entry name" value="cupin_CENP-C_C"/>
    <property type="match status" value="1"/>
</dbReference>
<keyword evidence="4" id="KW-0539">Nucleus</keyword>
<dbReference type="Pfam" id="PF15624">
    <property type="entry name" value="Mif2_N"/>
    <property type="match status" value="1"/>
</dbReference>
<feature type="compositionally biased region" description="Acidic residues" evidence="5">
    <location>
        <begin position="351"/>
        <end position="363"/>
    </location>
</feature>
<feature type="compositionally biased region" description="Basic and acidic residues" evidence="5">
    <location>
        <begin position="322"/>
        <end position="350"/>
    </location>
</feature>
<dbReference type="SUPFAM" id="SSF51182">
    <property type="entry name" value="RmlC-like cupins"/>
    <property type="match status" value="1"/>
</dbReference>
<comment type="subcellular location">
    <subcellularLocation>
        <location evidence="1">Nucleus</location>
    </subcellularLocation>
</comment>
<feature type="compositionally biased region" description="Polar residues" evidence="5">
    <location>
        <begin position="152"/>
        <end position="167"/>
    </location>
</feature>
<gene>
    <name evidence="8" type="ORF">BGZ96_002540</name>
</gene>
<dbReference type="InterPro" id="IPR025974">
    <property type="entry name" value="Mif2/CENP-C_cupin"/>
</dbReference>
<name>A0ABQ7JKQ5_9FUNG</name>
<organism evidence="8 9">
    <name type="scientific">Linnemannia gamsii</name>
    <dbReference type="NCBI Taxonomy" id="64522"/>
    <lineage>
        <taxon>Eukaryota</taxon>
        <taxon>Fungi</taxon>
        <taxon>Fungi incertae sedis</taxon>
        <taxon>Mucoromycota</taxon>
        <taxon>Mortierellomycotina</taxon>
        <taxon>Mortierellomycetes</taxon>
        <taxon>Mortierellales</taxon>
        <taxon>Mortierellaceae</taxon>
        <taxon>Linnemannia</taxon>
    </lineage>
</organism>
<evidence type="ECO:0000313" key="8">
    <source>
        <dbReference type="EMBL" id="KAG0278116.1"/>
    </source>
</evidence>
<feature type="compositionally biased region" description="Basic and acidic residues" evidence="5">
    <location>
        <begin position="561"/>
        <end position="578"/>
    </location>
</feature>
<dbReference type="InterPro" id="IPR028929">
    <property type="entry name" value="Mif2_N"/>
</dbReference>
<sequence>MNKDFDAGPRVRTNNFFDIGVVGRRTGIAMKANVKKDADGLDNIDDFWDDEDNESASDNDQYGTHGAEQDDFSGDDGGEVHPSPSVQNSDPRRYLEQEAPEELLLTPTSRRSRGGSKGSHLYAGAEGSPSPSLDRIRKRLVFTKDSSDNETEQTPSVRGQTNKSISVSPALDKILNDSQERKAKMAMNAGRDSALLVKGSSAGSISSSAAANKGPAKAVPSKAMAKRTTAQPSKAPAPSRRPVDVPKAFDLGGDFDGQDDFELPEYNISSSLNDAGDSSDAGRQQIPPPATSAKTKSVRKPSEFKRKSKVVPKRPALSDDDSPVHDEQGTRSQDDDRMRFSDEDGPSRNEDDQESEEEEEETLQDNRRRLAATSQKKRGASTKEPASVSNEGKRAARVTIAATKKANIPKTAASSKNARQKQRWGDENEDEADLSSEDSRVVPSATRSKGKSKQASNKRAGGLNESKAFNRTQEIPIVPEQNLEDSGVRRSHRTKVAPLEFWKNEKLVFDKTNDGLIIKSVMRAAPEKKVPSSNSESNKRKRQPRSETKAPPARRQRTVRRKDAQEDRQEYGHDHESEENNSDSMGEHQVLKSKGLSEDPKVTADILVFGSDDIVLKDIAESNESLQFRKVQSGEYQLHRGLEDADSVVTGTMKIKPEGKKPVNSGTNTSMVFYVIKGLVQVKVHESQFVVSTGGRFLVPRGNTYSIVNISNKESTLFFVQTKQPRPDTTEIIATSSSAAASTSSSTKASTKRTSQIGGYTTVQPDVDLSDRIQSPPRVEEATTGATESRSPSPVPATNKRRSTSARRSLTKKTEAAVTPPSPSLPPSTTADETTKSNGGATAGVSRQPSVLASMFR</sequence>
<dbReference type="EMBL" id="JAAAIM010001485">
    <property type="protein sequence ID" value="KAG0278116.1"/>
    <property type="molecule type" value="Genomic_DNA"/>
</dbReference>
<feature type="region of interest" description="Disordered" evidence="5">
    <location>
        <begin position="199"/>
        <end position="491"/>
    </location>
</feature>
<dbReference type="PANTHER" id="PTHR16684:SF11">
    <property type="entry name" value="CENTROMERE PROTEIN C"/>
    <property type="match status" value="1"/>
</dbReference>
<feature type="compositionally biased region" description="Acidic residues" evidence="5">
    <location>
        <begin position="40"/>
        <end position="57"/>
    </location>
</feature>
<feature type="region of interest" description="Disordered" evidence="5">
    <location>
        <begin position="31"/>
        <end position="178"/>
    </location>
</feature>
<feature type="region of interest" description="Disordered" evidence="5">
    <location>
        <begin position="733"/>
        <end position="857"/>
    </location>
</feature>
<feature type="domain" description="Mif2/CENP-C cupin" evidence="6">
    <location>
        <begin position="647"/>
        <end position="721"/>
    </location>
</feature>
<dbReference type="InterPro" id="IPR014710">
    <property type="entry name" value="RmlC-like_jellyroll"/>
</dbReference>
<keyword evidence="3" id="KW-0238">DNA-binding</keyword>
<feature type="compositionally biased region" description="Low complexity" evidence="5">
    <location>
        <begin position="199"/>
        <end position="211"/>
    </location>
</feature>
<dbReference type="Pfam" id="PF11699">
    <property type="entry name" value="CENP-C_C"/>
    <property type="match status" value="1"/>
</dbReference>
<dbReference type="InterPro" id="IPR011051">
    <property type="entry name" value="RmlC_Cupin_sf"/>
</dbReference>
<feature type="compositionally biased region" description="Acidic residues" evidence="5">
    <location>
        <begin position="427"/>
        <end position="436"/>
    </location>
</feature>
<comment type="caution">
    <text evidence="8">The sequence shown here is derived from an EMBL/GenBank/DDBJ whole genome shotgun (WGS) entry which is preliminary data.</text>
</comment>
<evidence type="ECO:0008006" key="10">
    <source>
        <dbReference type="Google" id="ProtNLM"/>
    </source>
</evidence>
<feature type="compositionally biased region" description="Basic residues" evidence="5">
    <location>
        <begin position="799"/>
        <end position="811"/>
    </location>
</feature>
<evidence type="ECO:0000259" key="6">
    <source>
        <dbReference type="Pfam" id="PF11699"/>
    </source>
</evidence>
<comment type="similarity">
    <text evidence="2">Belongs to the CENP-C/MIF2 family.</text>
</comment>
<feature type="compositionally biased region" description="Low complexity" evidence="5">
    <location>
        <begin position="734"/>
        <end position="755"/>
    </location>
</feature>
<evidence type="ECO:0000256" key="4">
    <source>
        <dbReference type="ARBA" id="ARBA00023242"/>
    </source>
</evidence>
<feature type="compositionally biased region" description="Polar residues" evidence="5">
    <location>
        <begin position="836"/>
        <end position="851"/>
    </location>
</feature>
<dbReference type="Gene3D" id="2.60.120.10">
    <property type="entry name" value="Jelly Rolls"/>
    <property type="match status" value="1"/>
</dbReference>
<dbReference type="InterPro" id="IPR028386">
    <property type="entry name" value="CENP-C/Mif2/cnp3"/>
</dbReference>
<accession>A0ABQ7JKQ5</accession>
<evidence type="ECO:0000259" key="7">
    <source>
        <dbReference type="Pfam" id="PF15624"/>
    </source>
</evidence>